<dbReference type="InterPro" id="IPR005149">
    <property type="entry name" value="Tscrpt_reg_PadR_N"/>
</dbReference>
<accession>A0ABW8TNX2</accession>
<dbReference type="SUPFAM" id="SSF46785">
    <property type="entry name" value="Winged helix' DNA-binding domain"/>
    <property type="match status" value="1"/>
</dbReference>
<comment type="caution">
    <text evidence="2">The sequence shown here is derived from an EMBL/GenBank/DDBJ whole genome shotgun (WGS) entry which is preliminary data.</text>
</comment>
<evidence type="ECO:0000313" key="3">
    <source>
        <dbReference type="Proteomes" id="UP001623661"/>
    </source>
</evidence>
<gene>
    <name evidence="2" type="ORF">ACJDUH_03825</name>
</gene>
<dbReference type="InterPro" id="IPR052509">
    <property type="entry name" value="Metal_resp_DNA-bind_regulator"/>
</dbReference>
<evidence type="ECO:0000313" key="2">
    <source>
        <dbReference type="EMBL" id="MFL0267223.1"/>
    </source>
</evidence>
<dbReference type="Proteomes" id="UP001623661">
    <property type="component" value="Unassembled WGS sequence"/>
</dbReference>
<protein>
    <submittedName>
        <fullName evidence="2">PadR family transcriptional regulator</fullName>
    </submittedName>
</protein>
<reference evidence="2 3" key="1">
    <citation type="submission" date="2024-11" db="EMBL/GenBank/DDBJ databases">
        <authorList>
            <person name="Heng Y.C."/>
            <person name="Lim A.C.H."/>
            <person name="Lee J.K.Y."/>
            <person name="Kittelmann S."/>
        </authorList>
    </citation>
    <scope>NUCLEOTIDE SEQUENCE [LARGE SCALE GENOMIC DNA]</scope>
    <source>
        <strain evidence="2 3">WILCCON 0202</strain>
    </source>
</reference>
<evidence type="ECO:0000259" key="1">
    <source>
        <dbReference type="Pfam" id="PF03551"/>
    </source>
</evidence>
<dbReference type="InterPro" id="IPR036390">
    <property type="entry name" value="WH_DNA-bd_sf"/>
</dbReference>
<dbReference type="EMBL" id="JBJHZY010000001">
    <property type="protein sequence ID" value="MFL0267223.1"/>
    <property type="molecule type" value="Genomic_DNA"/>
</dbReference>
<dbReference type="RefSeq" id="WP_406763831.1">
    <property type="nucleotide sequence ID" value="NZ_JBJHZY010000001.1"/>
</dbReference>
<dbReference type="Pfam" id="PF03551">
    <property type="entry name" value="PadR"/>
    <property type="match status" value="1"/>
</dbReference>
<keyword evidence="3" id="KW-1185">Reference proteome</keyword>
<dbReference type="PANTHER" id="PTHR33169:SF14">
    <property type="entry name" value="TRANSCRIPTIONAL REGULATOR RV3488"/>
    <property type="match status" value="1"/>
</dbReference>
<dbReference type="Gene3D" id="1.10.10.10">
    <property type="entry name" value="Winged helix-like DNA-binding domain superfamily/Winged helix DNA-binding domain"/>
    <property type="match status" value="1"/>
</dbReference>
<sequence>MDAQMKKGLLDVCVLSILLREDTYGYKLTQEVTALMDTSESALYPVLRRLENQNLLETYSVEYSGRLRKYYRITSEGILRFNESVGGLQDLKRVIDHIIGGVNNE</sequence>
<dbReference type="InterPro" id="IPR036388">
    <property type="entry name" value="WH-like_DNA-bd_sf"/>
</dbReference>
<dbReference type="PANTHER" id="PTHR33169">
    <property type="entry name" value="PADR-FAMILY TRANSCRIPTIONAL REGULATOR"/>
    <property type="match status" value="1"/>
</dbReference>
<feature type="domain" description="Transcription regulator PadR N-terminal" evidence="1">
    <location>
        <begin position="14"/>
        <end position="78"/>
    </location>
</feature>
<organism evidence="2 3">
    <name type="scientific">Candidatus Clostridium radicumherbarum</name>
    <dbReference type="NCBI Taxonomy" id="3381662"/>
    <lineage>
        <taxon>Bacteria</taxon>
        <taxon>Bacillati</taxon>
        <taxon>Bacillota</taxon>
        <taxon>Clostridia</taxon>
        <taxon>Eubacteriales</taxon>
        <taxon>Clostridiaceae</taxon>
        <taxon>Clostridium</taxon>
    </lineage>
</organism>
<name>A0ABW8TNX2_9CLOT</name>
<proteinExistence type="predicted"/>